<keyword evidence="3" id="KW-1185">Reference proteome</keyword>
<dbReference type="Proteomes" id="UP000023772">
    <property type="component" value="Chromosome"/>
</dbReference>
<protein>
    <submittedName>
        <fullName evidence="2">Uncharacterized protein</fullName>
    </submittedName>
</protein>
<evidence type="ECO:0000313" key="1">
    <source>
        <dbReference type="EMBL" id="AHW61420.1"/>
    </source>
</evidence>
<dbReference type="RefSeq" id="WP_038554238.1">
    <property type="nucleotide sequence ID" value="NZ_FOHT01000052.1"/>
</dbReference>
<dbReference type="EMBL" id="FOHT01000052">
    <property type="protein sequence ID" value="SEU13256.1"/>
    <property type="molecule type" value="Genomic_DNA"/>
</dbReference>
<dbReference type="HOGENOM" id="CLU_1666626_0_0_10"/>
<sequence>MNNNKTSKQAIAAFEWHNKAITNSDYHEILSLLNNDLGKPHIAPSNFHKLFMMITFSKKYNPANISEKIIRLNSAFILVTEHNKKQLVRIVLPHNIQNSSDISIYNPIAIACLGAKEGNQVCFQYKDTLQKLHIEKSIVYPVIIPADLTDLLEIPYAN</sequence>
<accession>X5E1T7</accession>
<dbReference type="EMBL" id="CP007451">
    <property type="protein sequence ID" value="AHW61420.1"/>
    <property type="molecule type" value="Genomic_DNA"/>
</dbReference>
<dbReference type="InterPro" id="IPR036953">
    <property type="entry name" value="GreA/GreB_C_sf"/>
</dbReference>
<evidence type="ECO:0000313" key="4">
    <source>
        <dbReference type="Proteomes" id="UP000181981"/>
    </source>
</evidence>
<name>X5E1T7_9BACT</name>
<proteinExistence type="predicted"/>
<evidence type="ECO:0000313" key="3">
    <source>
        <dbReference type="Proteomes" id="UP000023772"/>
    </source>
</evidence>
<dbReference type="SUPFAM" id="SSF54534">
    <property type="entry name" value="FKBP-like"/>
    <property type="match status" value="1"/>
</dbReference>
<evidence type="ECO:0000313" key="2">
    <source>
        <dbReference type="EMBL" id="SEU13256.1"/>
    </source>
</evidence>
<dbReference type="Gene3D" id="3.10.50.30">
    <property type="entry name" value="Transcription elongation factor, GreA/GreB, C-terminal domain"/>
    <property type="match status" value="1"/>
</dbReference>
<dbReference type="STRING" id="1168034.FH5T_00545"/>
<dbReference type="OrthoDB" id="192847at2"/>
<gene>
    <name evidence="1" type="ORF">FH5T_00545</name>
    <name evidence="2" type="ORF">SAMN05444285_15210</name>
</gene>
<dbReference type="GO" id="GO:0003677">
    <property type="term" value="F:DNA binding"/>
    <property type="evidence" value="ECO:0007669"/>
    <property type="project" value="InterPro"/>
</dbReference>
<dbReference type="AlphaFoldDB" id="X5E1T7"/>
<dbReference type="KEGG" id="dori:FH5T_00545"/>
<dbReference type="GO" id="GO:0032784">
    <property type="term" value="P:regulation of DNA-templated transcription elongation"/>
    <property type="evidence" value="ECO:0007669"/>
    <property type="project" value="InterPro"/>
</dbReference>
<reference evidence="1 3" key="1">
    <citation type="submission" date="2014-03" db="EMBL/GenBank/DDBJ databases">
        <title>Complete genome sequence of a deeply braunched marine Bacteroidia bacterium Draconibacterium orientale type strain FH5T.</title>
        <authorList>
            <person name="Li X."/>
            <person name="Wang X."/>
            <person name="Xie Z."/>
            <person name="Du Z."/>
            <person name="Chen G."/>
        </authorList>
    </citation>
    <scope>NUCLEOTIDE SEQUENCE [LARGE SCALE GENOMIC DNA]</scope>
    <source>
        <strain evidence="1 3">FH5</strain>
    </source>
</reference>
<reference evidence="2 4" key="2">
    <citation type="submission" date="2016-10" db="EMBL/GenBank/DDBJ databases">
        <authorList>
            <person name="de Groot N.N."/>
        </authorList>
    </citation>
    <scope>NUCLEOTIDE SEQUENCE [LARGE SCALE GENOMIC DNA]</scope>
    <source>
        <strain evidence="2 4">DSM 25947</strain>
    </source>
</reference>
<organism evidence="2 4">
    <name type="scientific">Draconibacterium orientale</name>
    <dbReference type="NCBI Taxonomy" id="1168034"/>
    <lineage>
        <taxon>Bacteria</taxon>
        <taxon>Pseudomonadati</taxon>
        <taxon>Bacteroidota</taxon>
        <taxon>Bacteroidia</taxon>
        <taxon>Marinilabiliales</taxon>
        <taxon>Prolixibacteraceae</taxon>
        <taxon>Draconibacterium</taxon>
    </lineage>
</organism>
<dbReference type="Proteomes" id="UP000181981">
    <property type="component" value="Unassembled WGS sequence"/>
</dbReference>